<evidence type="ECO:0000259" key="5">
    <source>
        <dbReference type="PROSITE" id="PS52012"/>
    </source>
</evidence>
<evidence type="ECO:0000256" key="1">
    <source>
        <dbReference type="ARBA" id="ARBA00004613"/>
    </source>
</evidence>
<evidence type="ECO:0000313" key="6">
    <source>
        <dbReference type="EMBL" id="KAJ3513835.1"/>
    </source>
</evidence>
<dbReference type="EMBL" id="JANKHO010000176">
    <property type="protein sequence ID" value="KAJ3513835.1"/>
    <property type="molecule type" value="Genomic_DNA"/>
</dbReference>
<dbReference type="Pfam" id="PF05730">
    <property type="entry name" value="CFEM"/>
    <property type="match status" value="1"/>
</dbReference>
<organism evidence="6 7">
    <name type="scientific">Agrocybe chaxingu</name>
    <dbReference type="NCBI Taxonomy" id="84603"/>
    <lineage>
        <taxon>Eukaryota</taxon>
        <taxon>Fungi</taxon>
        <taxon>Dikarya</taxon>
        <taxon>Basidiomycota</taxon>
        <taxon>Agaricomycotina</taxon>
        <taxon>Agaricomycetes</taxon>
        <taxon>Agaricomycetidae</taxon>
        <taxon>Agaricales</taxon>
        <taxon>Agaricineae</taxon>
        <taxon>Strophariaceae</taxon>
        <taxon>Agrocybe</taxon>
    </lineage>
</organism>
<dbReference type="PROSITE" id="PS52012">
    <property type="entry name" value="CFEM"/>
    <property type="match status" value="1"/>
</dbReference>
<dbReference type="Proteomes" id="UP001148786">
    <property type="component" value="Unassembled WGS sequence"/>
</dbReference>
<evidence type="ECO:0000256" key="4">
    <source>
        <dbReference type="ARBA" id="ARBA00023157"/>
    </source>
</evidence>
<protein>
    <recommendedName>
        <fullName evidence="5">CFEM domain-containing protein</fullName>
    </recommendedName>
</protein>
<keyword evidence="4" id="KW-1015">Disulfide bond</keyword>
<evidence type="ECO:0000256" key="2">
    <source>
        <dbReference type="ARBA" id="ARBA00022525"/>
    </source>
</evidence>
<comment type="subcellular location">
    <subcellularLocation>
        <location evidence="1">Secreted</location>
    </subcellularLocation>
</comment>
<dbReference type="GO" id="GO:0005576">
    <property type="term" value="C:extracellular region"/>
    <property type="evidence" value="ECO:0007669"/>
    <property type="project" value="UniProtKB-SubCell"/>
</dbReference>
<accession>A0A9W8K614</accession>
<dbReference type="AlphaFoldDB" id="A0A9W8K614"/>
<keyword evidence="3" id="KW-0732">Signal</keyword>
<evidence type="ECO:0000313" key="7">
    <source>
        <dbReference type="Proteomes" id="UP001148786"/>
    </source>
</evidence>
<reference evidence="6" key="1">
    <citation type="submission" date="2022-07" db="EMBL/GenBank/DDBJ databases">
        <title>Genome Sequence of Agrocybe chaxingu.</title>
        <authorList>
            <person name="Buettner E."/>
        </authorList>
    </citation>
    <scope>NUCLEOTIDE SEQUENCE</scope>
    <source>
        <strain evidence="6">MP-N11</strain>
    </source>
</reference>
<proteinExistence type="predicted"/>
<dbReference type="OrthoDB" id="4505683at2759"/>
<sequence>MFESFCYVLSSSHFPPSTDASCVCASAQFQADAALCLTTHCTAEDLQAALALQTAQCTAAGITPTGTATPRTVPFTLASTNTATTPATSTDTAAPGTTSNAASGLTAGAGTVFGAVLAGVLAL</sequence>
<name>A0A9W8K614_9AGAR</name>
<comment type="caution">
    <text evidence="6">The sequence shown here is derived from an EMBL/GenBank/DDBJ whole genome shotgun (WGS) entry which is preliminary data.</text>
</comment>
<dbReference type="InterPro" id="IPR008427">
    <property type="entry name" value="Extracellular_membr_CFEM_dom"/>
</dbReference>
<keyword evidence="7" id="KW-1185">Reference proteome</keyword>
<evidence type="ECO:0000256" key="3">
    <source>
        <dbReference type="ARBA" id="ARBA00022729"/>
    </source>
</evidence>
<gene>
    <name evidence="6" type="ORF">NLJ89_g2729</name>
</gene>
<feature type="domain" description="CFEM" evidence="5">
    <location>
        <begin position="1"/>
        <end position="84"/>
    </location>
</feature>
<keyword evidence="2" id="KW-0964">Secreted</keyword>